<evidence type="ECO:0000259" key="1">
    <source>
        <dbReference type="PROSITE" id="PS50404"/>
    </source>
</evidence>
<protein>
    <submittedName>
        <fullName evidence="2">Glutathione S-transferase N-terminal domain-containing protein</fullName>
    </submittedName>
</protein>
<name>A0ABV6R459_9CAUL</name>
<dbReference type="PANTHER" id="PTHR43968:SF6">
    <property type="entry name" value="GLUTATHIONE S-TRANSFERASE OMEGA"/>
    <property type="match status" value="1"/>
</dbReference>
<dbReference type="PANTHER" id="PTHR43968">
    <property type="match status" value="1"/>
</dbReference>
<dbReference type="EMBL" id="JBHLSW010000007">
    <property type="protein sequence ID" value="MFC0634404.1"/>
    <property type="molecule type" value="Genomic_DNA"/>
</dbReference>
<keyword evidence="3" id="KW-1185">Reference proteome</keyword>
<evidence type="ECO:0000313" key="2">
    <source>
        <dbReference type="EMBL" id="MFC0634404.1"/>
    </source>
</evidence>
<dbReference type="Pfam" id="PF13409">
    <property type="entry name" value="GST_N_2"/>
    <property type="match status" value="1"/>
</dbReference>
<dbReference type="InterPro" id="IPR004045">
    <property type="entry name" value="Glutathione_S-Trfase_N"/>
</dbReference>
<accession>A0ABV6R459</accession>
<reference evidence="2 3" key="1">
    <citation type="submission" date="2024-09" db="EMBL/GenBank/DDBJ databases">
        <authorList>
            <person name="Sun Q."/>
            <person name="Mori K."/>
        </authorList>
    </citation>
    <scope>NUCLEOTIDE SEQUENCE [LARGE SCALE GENOMIC DNA]</scope>
    <source>
        <strain evidence="2 3">NCAIM B.02621</strain>
    </source>
</reference>
<dbReference type="SUPFAM" id="SSF47616">
    <property type="entry name" value="GST C-terminal domain-like"/>
    <property type="match status" value="1"/>
</dbReference>
<feature type="domain" description="GST N-terminal" evidence="1">
    <location>
        <begin position="1"/>
        <end position="80"/>
    </location>
</feature>
<dbReference type="SUPFAM" id="SSF52833">
    <property type="entry name" value="Thioredoxin-like"/>
    <property type="match status" value="1"/>
</dbReference>
<proteinExistence type="predicted"/>
<dbReference type="Proteomes" id="UP001589906">
    <property type="component" value="Unassembled WGS sequence"/>
</dbReference>
<dbReference type="InterPro" id="IPR036249">
    <property type="entry name" value="Thioredoxin-like_sf"/>
</dbReference>
<dbReference type="CDD" id="cd03205">
    <property type="entry name" value="GST_C_6"/>
    <property type="match status" value="1"/>
</dbReference>
<dbReference type="Gene3D" id="3.40.30.10">
    <property type="entry name" value="Glutaredoxin"/>
    <property type="match status" value="1"/>
</dbReference>
<sequence>MILYITTPSPFARKCRIVAREKGLSERVQEIAVDPYANAAELMGSNPIVQVPTLIADDGLPLTDSPVICEYLDELGAGPRLVPPGGADRLRVKRLETLGNAALEMGVKLVLEKRRPEDERSPSWMARWTANLGRALDALEAAVPEPGGPLDVGVITAGVAGTWMGFRHPDLGWADGRPRLKSLTEALETRDSFRQTYPA</sequence>
<dbReference type="InterPro" id="IPR050983">
    <property type="entry name" value="GST_Omega/HSP26"/>
</dbReference>
<dbReference type="RefSeq" id="WP_376836450.1">
    <property type="nucleotide sequence ID" value="NZ_JBHLSW010000007.1"/>
</dbReference>
<dbReference type="PROSITE" id="PS50404">
    <property type="entry name" value="GST_NTER"/>
    <property type="match status" value="1"/>
</dbReference>
<comment type="caution">
    <text evidence="2">The sequence shown here is derived from an EMBL/GenBank/DDBJ whole genome shotgun (WGS) entry which is preliminary data.</text>
</comment>
<gene>
    <name evidence="2" type="ORF">ACFFGE_11025</name>
</gene>
<evidence type="ECO:0000313" key="3">
    <source>
        <dbReference type="Proteomes" id="UP001589906"/>
    </source>
</evidence>
<dbReference type="InterPro" id="IPR036282">
    <property type="entry name" value="Glutathione-S-Trfase_C_sf"/>
</dbReference>
<organism evidence="2 3">
    <name type="scientific">Brevundimonas balnearis</name>
    <dbReference type="NCBI Taxonomy" id="1572858"/>
    <lineage>
        <taxon>Bacteria</taxon>
        <taxon>Pseudomonadati</taxon>
        <taxon>Pseudomonadota</taxon>
        <taxon>Alphaproteobacteria</taxon>
        <taxon>Caulobacterales</taxon>
        <taxon>Caulobacteraceae</taxon>
        <taxon>Brevundimonas</taxon>
    </lineage>
</organism>
<dbReference type="Gene3D" id="1.20.1050.10">
    <property type="match status" value="1"/>
</dbReference>